<sequence length="327" mass="37710">MEPFKFFFLDSFFHPRPEGFLFVVDRFKAFAIGSVFVLLGLSGLLMTPKFGFGLPFLSILYGALHFPLALKNKAFISSKYLELSGLYSRKIIPLNRIDFFFLDSLKRSFFLGCQLKNKKRYILAAFRPPGGEVTAYRVVDELEKLKIPFRDETLWEISMANSSLQDKFHLLSQRKALLKSCFREMPKDFLIFGAFFSLFALFIAFILPPEAPKPIKVGFPTFALVMALLSFLTLGKDAFISWEIELLGGRIFIKKLLFGSFILSTHQITRQEILRTIPRPYIYRPARYTDFTKGLTFRIITKQGVFSLGALLSRKDIERLNSFIKNF</sequence>
<dbReference type="EMBL" id="LSFI01000031">
    <property type="protein sequence ID" value="OAG27387.1"/>
    <property type="molecule type" value="Genomic_DNA"/>
</dbReference>
<evidence type="ECO:0000313" key="3">
    <source>
        <dbReference type="Proteomes" id="UP000076964"/>
    </source>
</evidence>
<evidence type="ECO:0000256" key="1">
    <source>
        <dbReference type="SAM" id="Phobius"/>
    </source>
</evidence>
<gene>
    <name evidence="2" type="ORF">TH606_07250</name>
</gene>
<keyword evidence="1" id="KW-1133">Transmembrane helix</keyword>
<comment type="caution">
    <text evidence="2">The sequence shown here is derived from an EMBL/GenBank/DDBJ whole genome shotgun (WGS) entry which is preliminary data.</text>
</comment>
<keyword evidence="3" id="KW-1185">Reference proteome</keyword>
<organism evidence="2 3">
    <name type="scientific">Thermodesulfatator autotrophicus</name>
    <dbReference type="NCBI Taxonomy" id="1795632"/>
    <lineage>
        <taxon>Bacteria</taxon>
        <taxon>Pseudomonadati</taxon>
        <taxon>Thermodesulfobacteriota</taxon>
        <taxon>Thermodesulfobacteria</taxon>
        <taxon>Thermodesulfobacteriales</taxon>
        <taxon>Thermodesulfatatoraceae</taxon>
        <taxon>Thermodesulfatator</taxon>
    </lineage>
</organism>
<dbReference type="AlphaFoldDB" id="A0A177E605"/>
<feature type="transmembrane region" description="Helical" evidence="1">
    <location>
        <begin position="214"/>
        <end position="234"/>
    </location>
</feature>
<reference evidence="2 3" key="1">
    <citation type="submission" date="2016-02" db="EMBL/GenBank/DDBJ databases">
        <title>Draft genome sequence of Thermodesulfatator sp. S606.</title>
        <authorList>
            <person name="Lai Q."/>
            <person name="Cao J."/>
            <person name="Dupont S."/>
            <person name="Shao Z."/>
            <person name="Jebbar M."/>
            <person name="Alain K."/>
        </authorList>
    </citation>
    <scope>NUCLEOTIDE SEQUENCE [LARGE SCALE GENOMIC DNA]</scope>
    <source>
        <strain evidence="2 3">S606</strain>
    </source>
</reference>
<dbReference type="Proteomes" id="UP000076964">
    <property type="component" value="Unassembled WGS sequence"/>
</dbReference>
<evidence type="ECO:0000313" key="2">
    <source>
        <dbReference type="EMBL" id="OAG27387.1"/>
    </source>
</evidence>
<dbReference type="STRING" id="1795632.TH606_07250"/>
<dbReference type="RefSeq" id="WP_068542427.1">
    <property type="nucleotide sequence ID" value="NZ_LSFI01000031.1"/>
</dbReference>
<name>A0A177E605_9BACT</name>
<keyword evidence="1" id="KW-0472">Membrane</keyword>
<accession>A0A177E605</accession>
<feature type="transmembrane region" description="Helical" evidence="1">
    <location>
        <begin position="189"/>
        <end position="208"/>
    </location>
</feature>
<keyword evidence="1" id="KW-0812">Transmembrane</keyword>
<protein>
    <submittedName>
        <fullName evidence="2">Uncharacterized protein</fullName>
    </submittedName>
</protein>
<feature type="transmembrane region" description="Helical" evidence="1">
    <location>
        <begin position="52"/>
        <end position="70"/>
    </location>
</feature>
<proteinExistence type="predicted"/>
<feature type="transmembrane region" description="Helical" evidence="1">
    <location>
        <begin position="29"/>
        <end position="46"/>
    </location>
</feature>